<dbReference type="InterPro" id="IPR006571">
    <property type="entry name" value="TLDc_dom"/>
</dbReference>
<dbReference type="Pfam" id="PF07534">
    <property type="entry name" value="TLD"/>
    <property type="match status" value="1"/>
</dbReference>
<feature type="region of interest" description="Disordered" evidence="1">
    <location>
        <begin position="1"/>
        <end position="30"/>
    </location>
</feature>
<evidence type="ECO:0000313" key="4">
    <source>
        <dbReference type="WBParaSite" id="PSAMB.scaffold3size181960.g462.t1"/>
    </source>
</evidence>
<reference evidence="4" key="1">
    <citation type="submission" date="2022-11" db="UniProtKB">
        <authorList>
            <consortium name="WormBaseParasite"/>
        </authorList>
    </citation>
    <scope>IDENTIFICATION</scope>
</reference>
<evidence type="ECO:0000256" key="1">
    <source>
        <dbReference type="SAM" id="MobiDB-lite"/>
    </source>
</evidence>
<accession>A0A914WEK7</accession>
<organism evidence="3 4">
    <name type="scientific">Plectus sambesii</name>
    <dbReference type="NCBI Taxonomy" id="2011161"/>
    <lineage>
        <taxon>Eukaryota</taxon>
        <taxon>Metazoa</taxon>
        <taxon>Ecdysozoa</taxon>
        <taxon>Nematoda</taxon>
        <taxon>Chromadorea</taxon>
        <taxon>Plectida</taxon>
        <taxon>Plectina</taxon>
        <taxon>Plectoidea</taxon>
        <taxon>Plectidae</taxon>
        <taxon>Plectus</taxon>
    </lineage>
</organism>
<sequence length="407" mass="44923">MGNEKSVHGHHHNQAPSAEHESKQTHSVQKYQAAFDRLRGNKAGVDEAALQERFGKELGHAMWMYLAQSSSAGALSLEQLSLKAGSLMGTSTDVYVKLFIGDSVDKGSVLKLLHVCRAAAGAGFEPSDERFTDQLVESIVTECSNYQQVAAWKNRVCPGLCSSLQKLVLAAFSDSDLPLSAVDYNSDVFSQFQMWFVQCTLPPLYFPPQASTAQGETANKHWSPLYSSAEHGISVSRFEGNVFGYRGPTVTLLRLNDGSELALAVDQEWRSSTQQWGGADAVAMQLLPSFRLVDDLSGGVYLNFKMRGSPLGLTVGRDARVPLFHVDADLGNIAAIEVWGCSGSATLQDQQRLKQWQSRQVEKHKKVPLPGKWEDNPDRYLLEMAGFGGNMREHHQHIELYPISCEY</sequence>
<keyword evidence="3" id="KW-1185">Reference proteome</keyword>
<dbReference type="SMART" id="SM00584">
    <property type="entry name" value="TLDc"/>
    <property type="match status" value="1"/>
</dbReference>
<feature type="domain" description="TLDc" evidence="2">
    <location>
        <begin position="187"/>
        <end position="342"/>
    </location>
</feature>
<protein>
    <submittedName>
        <fullName evidence="4">TLDc domain-containing protein</fullName>
    </submittedName>
</protein>
<evidence type="ECO:0000259" key="2">
    <source>
        <dbReference type="PROSITE" id="PS51886"/>
    </source>
</evidence>
<evidence type="ECO:0000313" key="3">
    <source>
        <dbReference type="Proteomes" id="UP000887566"/>
    </source>
</evidence>
<dbReference type="Proteomes" id="UP000887566">
    <property type="component" value="Unplaced"/>
</dbReference>
<dbReference type="WBParaSite" id="PSAMB.scaffold3size181960.g462.t1">
    <property type="protein sequence ID" value="PSAMB.scaffold3size181960.g462.t1"/>
    <property type="gene ID" value="PSAMB.scaffold3size181960.g462"/>
</dbReference>
<proteinExistence type="predicted"/>
<dbReference type="PROSITE" id="PS51886">
    <property type="entry name" value="TLDC"/>
    <property type="match status" value="1"/>
</dbReference>
<dbReference type="AlphaFoldDB" id="A0A914WEK7"/>
<name>A0A914WEK7_9BILA</name>